<organism evidence="1 2">
    <name type="scientific">Rubroshorea leprosula</name>
    <dbReference type="NCBI Taxonomy" id="152421"/>
    <lineage>
        <taxon>Eukaryota</taxon>
        <taxon>Viridiplantae</taxon>
        <taxon>Streptophyta</taxon>
        <taxon>Embryophyta</taxon>
        <taxon>Tracheophyta</taxon>
        <taxon>Spermatophyta</taxon>
        <taxon>Magnoliopsida</taxon>
        <taxon>eudicotyledons</taxon>
        <taxon>Gunneridae</taxon>
        <taxon>Pentapetalae</taxon>
        <taxon>rosids</taxon>
        <taxon>malvids</taxon>
        <taxon>Malvales</taxon>
        <taxon>Dipterocarpaceae</taxon>
        <taxon>Rubroshorea</taxon>
    </lineage>
</organism>
<dbReference type="AlphaFoldDB" id="A0AAV5JPQ0"/>
<evidence type="ECO:0000313" key="2">
    <source>
        <dbReference type="Proteomes" id="UP001054252"/>
    </source>
</evidence>
<evidence type="ECO:0000313" key="1">
    <source>
        <dbReference type="EMBL" id="GKV13517.1"/>
    </source>
</evidence>
<proteinExistence type="predicted"/>
<sequence>MKVGQGILVGFVQYLFPLEKEIAVEKKQIFNINDANNKDSVFQCTFLTLEDHVAEDPLLKSPNLFRESINSSAFCLLDSEMQLKSKHPRSMDLTIYMTLRGT</sequence>
<comment type="caution">
    <text evidence="1">The sequence shown here is derived from an EMBL/GenBank/DDBJ whole genome shotgun (WGS) entry which is preliminary data.</text>
</comment>
<gene>
    <name evidence="1" type="ORF">SLEP1_g24517</name>
</gene>
<protein>
    <submittedName>
        <fullName evidence="1">Uncharacterized protein</fullName>
    </submittedName>
</protein>
<keyword evidence="2" id="KW-1185">Reference proteome</keyword>
<dbReference type="EMBL" id="BPVZ01000039">
    <property type="protein sequence ID" value="GKV13517.1"/>
    <property type="molecule type" value="Genomic_DNA"/>
</dbReference>
<reference evidence="1 2" key="1">
    <citation type="journal article" date="2021" name="Commun. Biol.">
        <title>The genome of Shorea leprosula (Dipterocarpaceae) highlights the ecological relevance of drought in aseasonal tropical rainforests.</title>
        <authorList>
            <person name="Ng K.K.S."/>
            <person name="Kobayashi M.J."/>
            <person name="Fawcett J.A."/>
            <person name="Hatakeyama M."/>
            <person name="Paape T."/>
            <person name="Ng C.H."/>
            <person name="Ang C.C."/>
            <person name="Tnah L.H."/>
            <person name="Lee C.T."/>
            <person name="Nishiyama T."/>
            <person name="Sese J."/>
            <person name="O'Brien M.J."/>
            <person name="Copetti D."/>
            <person name="Mohd Noor M.I."/>
            <person name="Ong R.C."/>
            <person name="Putra M."/>
            <person name="Sireger I.Z."/>
            <person name="Indrioko S."/>
            <person name="Kosugi Y."/>
            <person name="Izuno A."/>
            <person name="Isagi Y."/>
            <person name="Lee S.L."/>
            <person name="Shimizu K.K."/>
        </authorList>
    </citation>
    <scope>NUCLEOTIDE SEQUENCE [LARGE SCALE GENOMIC DNA]</scope>
    <source>
        <strain evidence="1">214</strain>
    </source>
</reference>
<accession>A0AAV5JPQ0</accession>
<name>A0AAV5JPQ0_9ROSI</name>
<dbReference type="Proteomes" id="UP001054252">
    <property type="component" value="Unassembled WGS sequence"/>
</dbReference>